<evidence type="ECO:0000313" key="13">
    <source>
        <dbReference type="EMBL" id="PTL36730.1"/>
    </source>
</evidence>
<keyword evidence="7 11" id="KW-0594">Phospholipid biosynthesis</keyword>
<keyword evidence="6 11" id="KW-0865">Zymogen</keyword>
<evidence type="ECO:0000256" key="9">
    <source>
        <dbReference type="ARBA" id="ARBA00023264"/>
    </source>
</evidence>
<proteinExistence type="inferred from homology"/>
<dbReference type="OrthoDB" id="9790893at2"/>
<feature type="chain" id="PRO_5023267463" description="Phosphatidylserine decarboxylase alpha chain" evidence="11">
    <location>
        <begin position="178"/>
        <end position="209"/>
    </location>
</feature>
<name>A0A2T4U030_9BACT</name>
<feature type="transmembrane region" description="Helical" evidence="12">
    <location>
        <begin position="12"/>
        <end position="45"/>
    </location>
</feature>
<reference evidence="14" key="2">
    <citation type="journal article" date="2018" name="Environ. Microbiol.">
        <title>Bloom of a denitrifying methanotroph, 'Candidatus Methylomirabilis limnetica', in a deep stratified lake.</title>
        <authorList>
            <person name="Graf J.S."/>
            <person name="Mayr M.J."/>
            <person name="Marchant H.K."/>
            <person name="Tienken D."/>
            <person name="Hach P.F."/>
            <person name="Brand A."/>
            <person name="Schubert C.J."/>
            <person name="Kuypers M.M."/>
            <person name="Milucka J."/>
        </authorList>
    </citation>
    <scope>NUCLEOTIDE SEQUENCE [LARGE SCALE GENOMIC DNA]</scope>
    <source>
        <strain evidence="14">Zug</strain>
    </source>
</reference>
<dbReference type="GO" id="GO:0005886">
    <property type="term" value="C:plasma membrane"/>
    <property type="evidence" value="ECO:0007669"/>
    <property type="project" value="UniProtKB-SubCell"/>
</dbReference>
<accession>A0A2T4U030</accession>
<keyword evidence="12" id="KW-0812">Transmembrane</keyword>
<protein>
    <recommendedName>
        <fullName evidence="11">Phosphatidylserine decarboxylase proenzyme</fullName>
        <ecNumber evidence="11">4.1.1.65</ecNumber>
    </recommendedName>
    <component>
        <recommendedName>
            <fullName evidence="11">Phosphatidylserine decarboxylase alpha chain</fullName>
        </recommendedName>
    </component>
    <component>
        <recommendedName>
            <fullName evidence="11">Phosphatidylserine decarboxylase beta chain</fullName>
        </recommendedName>
    </component>
</protein>
<comment type="subcellular location">
    <subcellularLocation>
        <location evidence="11">Cell membrane</location>
        <topology evidence="11">Peripheral membrane protein</topology>
    </subcellularLocation>
</comment>
<keyword evidence="4 11" id="KW-0443">Lipid metabolism</keyword>
<organism evidence="13 14">
    <name type="scientific">Candidatus Methylomirabilis limnetica</name>
    <dbReference type="NCBI Taxonomy" id="2033718"/>
    <lineage>
        <taxon>Bacteria</taxon>
        <taxon>Candidatus Methylomirabilota</taxon>
        <taxon>Candidatus Methylomirabilia</taxon>
        <taxon>Candidatus Methylomirabilales</taxon>
        <taxon>Candidatus Methylomirabilaceae</taxon>
        <taxon>Candidatus Methylomirabilis</taxon>
    </lineage>
</organism>
<dbReference type="HAMAP" id="MF_00664">
    <property type="entry name" value="PS_decarb_PSD_A"/>
    <property type="match status" value="1"/>
</dbReference>
<reference evidence="13 14" key="1">
    <citation type="submission" date="2017-09" db="EMBL/GenBank/DDBJ databases">
        <title>Bloom of a denitrifying methanotroph, Candidatus Methylomirabilis limnetica, in a deep stratified lake.</title>
        <authorList>
            <person name="Graf J.S."/>
            <person name="Marchant H.K."/>
            <person name="Tienken D."/>
            <person name="Hach P.F."/>
            <person name="Brand A."/>
            <person name="Schubert C.J."/>
            <person name="Kuypers M.M."/>
            <person name="Milucka J."/>
        </authorList>
    </citation>
    <scope>NUCLEOTIDE SEQUENCE [LARGE SCALE GENOMIC DNA]</scope>
    <source>
        <strain evidence="13 14">Zug</strain>
    </source>
</reference>
<keyword evidence="2 11" id="KW-0444">Lipid biosynthesis</keyword>
<keyword evidence="9 11" id="KW-1208">Phospholipid metabolism</keyword>
<keyword evidence="3 11" id="KW-0210">Decarboxylase</keyword>
<comment type="cofactor">
    <cofactor evidence="11">
        <name>pyruvate</name>
        <dbReference type="ChEBI" id="CHEBI:15361"/>
    </cofactor>
    <text evidence="11">Binds 1 pyruvoyl group covalently per subunit.</text>
</comment>
<evidence type="ECO:0000256" key="3">
    <source>
        <dbReference type="ARBA" id="ARBA00022793"/>
    </source>
</evidence>
<evidence type="ECO:0000256" key="4">
    <source>
        <dbReference type="ARBA" id="ARBA00023098"/>
    </source>
</evidence>
<dbReference type="GO" id="GO:0006646">
    <property type="term" value="P:phosphatidylethanolamine biosynthetic process"/>
    <property type="evidence" value="ECO:0007669"/>
    <property type="project" value="UniProtKB-UniRule"/>
</dbReference>
<evidence type="ECO:0000256" key="7">
    <source>
        <dbReference type="ARBA" id="ARBA00023209"/>
    </source>
</evidence>
<feature type="modified residue" description="Pyruvic acid (Ser); by autocatalysis" evidence="11">
    <location>
        <position position="178"/>
    </location>
</feature>
<feature type="chain" id="PRO_5023267462" description="Phosphatidylserine decarboxylase beta chain" evidence="11">
    <location>
        <begin position="1"/>
        <end position="177"/>
    </location>
</feature>
<comment type="pathway">
    <text evidence="11">Phospholipid metabolism; phosphatidylethanolamine biosynthesis; phosphatidylethanolamine from CDP-diacylglycerol: step 2/2.</text>
</comment>
<comment type="function">
    <text evidence="11">Catalyzes the formation of phosphatidylethanolamine (PtdEtn) from phosphatidylserine (PtdSer).</text>
</comment>
<dbReference type="UniPathway" id="UPA00558">
    <property type="reaction ID" value="UER00616"/>
</dbReference>
<evidence type="ECO:0000256" key="2">
    <source>
        <dbReference type="ARBA" id="ARBA00022516"/>
    </source>
</evidence>
<feature type="site" description="Cleavage (non-hydrolytic); by autocatalysis" evidence="11">
    <location>
        <begin position="177"/>
        <end position="178"/>
    </location>
</feature>
<dbReference type="NCBIfam" id="NF003685">
    <property type="entry name" value="PRK05305.2-5"/>
    <property type="match status" value="1"/>
</dbReference>
<dbReference type="RefSeq" id="WP_107561484.1">
    <property type="nucleotide sequence ID" value="NZ_NVQC01000013.1"/>
</dbReference>
<dbReference type="PANTHER" id="PTHR35809:SF1">
    <property type="entry name" value="ARCHAETIDYLSERINE DECARBOXYLASE PROENZYME-RELATED"/>
    <property type="match status" value="1"/>
</dbReference>
<dbReference type="InterPro" id="IPR033175">
    <property type="entry name" value="PSD-A"/>
</dbReference>
<dbReference type="InterPro" id="IPR003817">
    <property type="entry name" value="PS_Dcarbxylase"/>
</dbReference>
<dbReference type="Pfam" id="PF02666">
    <property type="entry name" value="PS_Dcarbxylase"/>
    <property type="match status" value="1"/>
</dbReference>
<keyword evidence="14" id="KW-1185">Reference proteome</keyword>
<dbReference type="Proteomes" id="UP000241436">
    <property type="component" value="Unassembled WGS sequence"/>
</dbReference>
<comment type="subunit">
    <text evidence="11">Heterodimer of a large membrane-associated beta subunit and a small pyruvoyl-containing alpha subunit.</text>
</comment>
<keyword evidence="8 11" id="KW-0456">Lyase</keyword>
<evidence type="ECO:0000256" key="1">
    <source>
        <dbReference type="ARBA" id="ARBA00022475"/>
    </source>
</evidence>
<keyword evidence="12" id="KW-1133">Transmembrane helix</keyword>
<keyword evidence="1 11" id="KW-1003">Cell membrane</keyword>
<evidence type="ECO:0000256" key="11">
    <source>
        <dbReference type="HAMAP-Rule" id="MF_00664"/>
    </source>
</evidence>
<dbReference type="EC" id="4.1.1.65" evidence="11"/>
<dbReference type="GO" id="GO:0004609">
    <property type="term" value="F:phosphatidylserine decarboxylase activity"/>
    <property type="evidence" value="ECO:0007669"/>
    <property type="project" value="UniProtKB-UniRule"/>
</dbReference>
<dbReference type="AlphaFoldDB" id="A0A2T4U030"/>
<dbReference type="EMBL" id="NVQC01000013">
    <property type="protein sequence ID" value="PTL36730.1"/>
    <property type="molecule type" value="Genomic_DNA"/>
</dbReference>
<evidence type="ECO:0000256" key="12">
    <source>
        <dbReference type="SAM" id="Phobius"/>
    </source>
</evidence>
<evidence type="ECO:0000313" key="14">
    <source>
        <dbReference type="Proteomes" id="UP000241436"/>
    </source>
</evidence>
<evidence type="ECO:0000256" key="10">
    <source>
        <dbReference type="ARBA" id="ARBA00023317"/>
    </source>
</evidence>
<evidence type="ECO:0000256" key="5">
    <source>
        <dbReference type="ARBA" id="ARBA00023136"/>
    </source>
</evidence>
<comment type="catalytic activity">
    <reaction evidence="11">
        <text>a 1,2-diacyl-sn-glycero-3-phospho-L-serine + H(+) = a 1,2-diacyl-sn-glycero-3-phosphoethanolamine + CO2</text>
        <dbReference type="Rhea" id="RHEA:20828"/>
        <dbReference type="ChEBI" id="CHEBI:15378"/>
        <dbReference type="ChEBI" id="CHEBI:16526"/>
        <dbReference type="ChEBI" id="CHEBI:57262"/>
        <dbReference type="ChEBI" id="CHEBI:64612"/>
        <dbReference type="EC" id="4.1.1.65"/>
    </reaction>
</comment>
<gene>
    <name evidence="11" type="primary">psd</name>
    <name evidence="13" type="ORF">CLG94_03400</name>
</gene>
<comment type="caution">
    <text evidence="13">The sequence shown here is derived from an EMBL/GenBank/DDBJ whole genome shotgun (WGS) entry which is preliminary data.</text>
</comment>
<evidence type="ECO:0000256" key="8">
    <source>
        <dbReference type="ARBA" id="ARBA00023239"/>
    </source>
</evidence>
<dbReference type="PANTHER" id="PTHR35809">
    <property type="entry name" value="ARCHAETIDYLSERINE DECARBOXYLASE PROENZYME-RELATED"/>
    <property type="match status" value="1"/>
</dbReference>
<sequence>MTIPLAREGWPFILAPLGLAAILWVAGWHGGGVAVLVLAVLVALFFRDPPRDVPQGKGLLLAPGDGTVVQVIPYLGHELQEPATQISIFLSVFNVHINRAPFPAVVETVEYKPGTFRPAWESKASTGNEQNLIILKAPEGRLLVKQIAGLIARRVVCRVVAGQKLEAGERFGLIRFGSRVDLIVPARAELSVKRGDRVKGGITVMGMLR</sequence>
<feature type="active site" description="Schiff-base intermediate with substrate; via pyruvic acid" evidence="11">
    <location>
        <position position="178"/>
    </location>
</feature>
<comment type="PTM">
    <text evidence="11">Is synthesized initially as an inactive proenzyme. Formation of the active enzyme involves a self-maturation process in which the active site pyruvoyl group is generated from an internal serine residue via an autocatalytic post-translational modification. Two non-identical subunits are generated from the proenzyme in this reaction, and the pyruvate is formed at the N-terminus of the alpha chain, which is derived from the carboxyl end of the proenzyme. The post-translation cleavage follows an unusual pathway, termed non-hydrolytic serinolysis, in which the side chain hydroxyl group of the serine supplies its oxygen atom to form the C-terminus of the beta chain, while the remainder of the serine residue undergoes an oxidative deamination to produce ammonia and the pyruvoyl prosthetic group on the alpha chain.</text>
</comment>
<keyword evidence="5 11" id="KW-0472">Membrane</keyword>
<keyword evidence="10 11" id="KW-0670">Pyruvate</keyword>
<evidence type="ECO:0000256" key="6">
    <source>
        <dbReference type="ARBA" id="ARBA00023145"/>
    </source>
</evidence>
<comment type="similarity">
    <text evidence="11">Belongs to the phosphatidylserine decarboxylase family. PSD-A subfamily.</text>
</comment>